<accession>B1X1M7</accession>
<dbReference type="OrthoDB" id="288532at2"/>
<evidence type="ECO:0000313" key="1">
    <source>
        <dbReference type="EMBL" id="ACB53057.1"/>
    </source>
</evidence>
<dbReference type="EMBL" id="CP000806">
    <property type="protein sequence ID" value="ACB53057.1"/>
    <property type="molecule type" value="Genomic_DNA"/>
</dbReference>
<dbReference type="Pfam" id="PF03567">
    <property type="entry name" value="Sulfotransfer_2"/>
    <property type="match status" value="1"/>
</dbReference>
<dbReference type="KEGG" id="cyt:cce_3709"/>
<name>B1X1M7_CROS5</name>
<sequence length="263" mass="31466">MGCMLRYSSVLRSSLFIMVLVSHKHKFIYMKTRKTAGTSVEIFFEPFCRPPKQEAHFTDLIISDVGIVGARGGNPNTKDWFNHIPAYLVKEKLGLSKWDTYFKFCVIRNPWDKMVSTYWYNKNKNNKLPDFKTWLFNWYFKYVPKRNVQDWIQSFPRKTSYITWLKKSPLIPQSTNIIDRNIYTINNKLALNYYIRFENLSDGIEEVCQKLNLPCDLQKLGNYKASYRQKQRHYSEYYDQETMNIVSKIFAKEIQEFSYQFGD</sequence>
<dbReference type="InterPro" id="IPR027417">
    <property type="entry name" value="P-loop_NTPase"/>
</dbReference>
<keyword evidence="2" id="KW-1185">Reference proteome</keyword>
<evidence type="ECO:0000313" key="2">
    <source>
        <dbReference type="Proteomes" id="UP000001203"/>
    </source>
</evidence>
<dbReference type="Proteomes" id="UP000001203">
    <property type="component" value="Chromosome circular"/>
</dbReference>
<protein>
    <recommendedName>
        <fullName evidence="3">Sulfotransferase family protein</fullName>
    </recommendedName>
</protein>
<dbReference type="AlphaFoldDB" id="B1X1M7"/>
<reference evidence="1 2" key="1">
    <citation type="journal article" date="2008" name="Proc. Natl. Acad. Sci. U.S.A.">
        <title>The genome of Cyanothece 51142, a unicellular diazotrophic cyanobacterium important in the marine nitrogen cycle.</title>
        <authorList>
            <person name="Welsh E.A."/>
            <person name="Liberton M."/>
            <person name="Stoeckel J."/>
            <person name="Loh T."/>
            <person name="Elvitigala T."/>
            <person name="Wang C."/>
            <person name="Wollam A."/>
            <person name="Fulton R.S."/>
            <person name="Clifton S.W."/>
            <person name="Jacobs J.M."/>
            <person name="Aurora R."/>
            <person name="Ghosh B.K."/>
            <person name="Sherman L.A."/>
            <person name="Smith R.D."/>
            <person name="Wilson R.K."/>
            <person name="Pakrasi H.B."/>
        </authorList>
    </citation>
    <scope>NUCLEOTIDE SEQUENCE [LARGE SCALE GENOMIC DNA]</scope>
    <source>
        <strain evidence="2">ATCC 51142 / BH68</strain>
    </source>
</reference>
<proteinExistence type="predicted"/>
<dbReference type="Gene3D" id="3.40.50.300">
    <property type="entry name" value="P-loop containing nucleotide triphosphate hydrolases"/>
    <property type="match status" value="1"/>
</dbReference>
<dbReference type="HOGENOM" id="CLU_094945_1_0_3"/>
<dbReference type="InterPro" id="IPR005331">
    <property type="entry name" value="Sulfotransferase"/>
</dbReference>
<dbReference type="eggNOG" id="COG0457">
    <property type="taxonomic scope" value="Bacteria"/>
</dbReference>
<dbReference type="GO" id="GO:0008146">
    <property type="term" value="F:sulfotransferase activity"/>
    <property type="evidence" value="ECO:0007669"/>
    <property type="project" value="InterPro"/>
</dbReference>
<gene>
    <name evidence="1" type="ordered locus">cce_3709</name>
</gene>
<organism evidence="1 2">
    <name type="scientific">Crocosphaera subtropica (strain ATCC 51142 / BH68)</name>
    <name type="common">Cyanothece sp. (strain ATCC 51142)</name>
    <dbReference type="NCBI Taxonomy" id="43989"/>
    <lineage>
        <taxon>Bacteria</taxon>
        <taxon>Bacillati</taxon>
        <taxon>Cyanobacteriota</taxon>
        <taxon>Cyanophyceae</taxon>
        <taxon>Oscillatoriophycideae</taxon>
        <taxon>Chroococcales</taxon>
        <taxon>Aphanothecaceae</taxon>
        <taxon>Crocosphaera</taxon>
        <taxon>Crocosphaera subtropica</taxon>
    </lineage>
</organism>
<evidence type="ECO:0008006" key="3">
    <source>
        <dbReference type="Google" id="ProtNLM"/>
    </source>
</evidence>
<dbReference type="GO" id="GO:0016020">
    <property type="term" value="C:membrane"/>
    <property type="evidence" value="ECO:0007669"/>
    <property type="project" value="InterPro"/>
</dbReference>
<dbReference type="STRING" id="43989.cce_3709"/>
<dbReference type="SUPFAM" id="SSF52540">
    <property type="entry name" value="P-loop containing nucleoside triphosphate hydrolases"/>
    <property type="match status" value="1"/>
</dbReference>